<proteinExistence type="predicted"/>
<dbReference type="AlphaFoldDB" id="A0A2D2DTS7"/>
<dbReference type="EMBL" id="CP024608">
    <property type="protein sequence ID" value="ATQ78377.1"/>
    <property type="molecule type" value="Genomic_DNA"/>
</dbReference>
<dbReference type="OrthoDB" id="9792847at2"/>
<feature type="transmembrane region" description="Helical" evidence="1">
    <location>
        <begin position="293"/>
        <end position="311"/>
    </location>
</feature>
<gene>
    <name evidence="2" type="ORF">CR152_30600</name>
</gene>
<dbReference type="Proteomes" id="UP000229897">
    <property type="component" value="Chromosome"/>
</dbReference>
<evidence type="ECO:0008006" key="4">
    <source>
        <dbReference type="Google" id="ProtNLM"/>
    </source>
</evidence>
<keyword evidence="1" id="KW-0812">Transmembrane</keyword>
<feature type="transmembrane region" description="Helical" evidence="1">
    <location>
        <begin position="212"/>
        <end position="239"/>
    </location>
</feature>
<dbReference type="PANTHER" id="PTHR35337:SF1">
    <property type="entry name" value="SLR1478 PROTEIN"/>
    <property type="match status" value="1"/>
</dbReference>
<organism evidence="2 3">
    <name type="scientific">Massilia violaceinigra</name>
    <dbReference type="NCBI Taxonomy" id="2045208"/>
    <lineage>
        <taxon>Bacteria</taxon>
        <taxon>Pseudomonadati</taxon>
        <taxon>Pseudomonadota</taxon>
        <taxon>Betaproteobacteria</taxon>
        <taxon>Burkholderiales</taxon>
        <taxon>Oxalobacteraceae</taxon>
        <taxon>Telluria group</taxon>
        <taxon>Massilia</taxon>
    </lineage>
</organism>
<dbReference type="InterPro" id="IPR002798">
    <property type="entry name" value="SpoIIM-like"/>
</dbReference>
<evidence type="ECO:0000313" key="3">
    <source>
        <dbReference type="Proteomes" id="UP000229897"/>
    </source>
</evidence>
<accession>A0A2D2DTS7</accession>
<sequence>MKQVQFEADNAALWTEIGAILDGSQQDQRALPALYRRLCQCLALCSQRGYSPTLTDHLQKMVGACHRRLYGTVVERPTTLMRWMLVDFPCRVRAEWRLLLITCLAFFGVGLVVGLLVWYQPQWAYSFASAQQLDQFREMYQPSRIRVGRGGSQGDLMMFGHYIWNNVSIGFRSFAGGIFGGIPALISLGLNGLHLGVIGAWLSRDPTTVHQFWSFVITHSSLEITGLLLCAMSGIRLGLTLIHPGRLTRAHALYSASQTMFPVIVGGSLMTMFAAFFEAFWSGSGAIPIQVKYAVGGTGWALVIGFFLFAGRGKQ</sequence>
<dbReference type="KEGG" id="mass:CR152_30600"/>
<feature type="transmembrane region" description="Helical" evidence="1">
    <location>
        <begin position="260"/>
        <end position="281"/>
    </location>
</feature>
<feature type="transmembrane region" description="Helical" evidence="1">
    <location>
        <begin position="98"/>
        <end position="119"/>
    </location>
</feature>
<name>A0A2D2DTS7_9BURK</name>
<evidence type="ECO:0000256" key="1">
    <source>
        <dbReference type="SAM" id="Phobius"/>
    </source>
</evidence>
<keyword evidence="1" id="KW-1133">Transmembrane helix</keyword>
<keyword evidence="1" id="KW-0472">Membrane</keyword>
<dbReference type="RefSeq" id="WP_099881357.1">
    <property type="nucleotide sequence ID" value="NZ_CP024608.1"/>
</dbReference>
<protein>
    <recommendedName>
        <fullName evidence="4">Stage II sporulation protein M</fullName>
    </recommendedName>
</protein>
<dbReference type="PANTHER" id="PTHR35337">
    <property type="entry name" value="SLR1478 PROTEIN"/>
    <property type="match status" value="1"/>
</dbReference>
<dbReference type="Pfam" id="PF01944">
    <property type="entry name" value="SpoIIM"/>
    <property type="match status" value="1"/>
</dbReference>
<keyword evidence="3" id="KW-1185">Reference proteome</keyword>
<evidence type="ECO:0000313" key="2">
    <source>
        <dbReference type="EMBL" id="ATQ78377.1"/>
    </source>
</evidence>
<reference evidence="2" key="1">
    <citation type="submission" date="2017-10" db="EMBL/GenBank/DDBJ databases">
        <title>Massilia psychrophilum sp. nov., a novel purple-pigmented bacterium isolated from Tianshan glacier, Xinjiang Municipality, China.</title>
        <authorList>
            <person name="Wang H."/>
        </authorList>
    </citation>
    <scope>NUCLEOTIDE SEQUENCE [LARGE SCALE GENOMIC DNA]</scope>
    <source>
        <strain evidence="2">B2</strain>
    </source>
</reference>